<gene>
    <name evidence="4" type="ORF">B4U79_17287</name>
</gene>
<keyword evidence="2" id="KW-0175">Coiled coil</keyword>
<dbReference type="Pfam" id="PF00045">
    <property type="entry name" value="Hemopexin"/>
    <property type="match status" value="1"/>
</dbReference>
<dbReference type="STRING" id="1965070.A0A3S3SF59"/>
<sequence>MRQKFLGFNQVWFGCPQPMCLTPSVDTIIKLNGGSIYFFRGKYFWLLDKILPPFVKDAKQISEYWQQLPPYLDASYTDRQENNIFIKDDTVFIFFQMKLVQKAALSEFKINSDRVDAAIFWKSKNLKDDTIYLFKENWFWTQRQNQLQRYAKRLPRELHACSSMDATLVINDLIFIFKDWNFYTIDGNLFPDKLHSASINSRLSMQDIFNCDSNFYLDIGVGTYQQYLNNYKKFTLQHSPKHWIQPKIEYNVGINFGRYENHVSNEQNVLFLAMKNKSQLLRLNNIKVVKENGLEQIKTSKNVPIEPRGDEKEESRSFWIVTTCFLATVVIIAFGLTAYIRQNKRIEELREEVTNLSKSSLEIVNKQSKEVDDIRENEAFFINELEHLRKNNQNLEESVEKVKQHVESRLREQPKKFCCTLS</sequence>
<keyword evidence="3" id="KW-0472">Membrane</keyword>
<protein>
    <submittedName>
        <fullName evidence="4">Matrix metalloproteinase 1-like protein</fullName>
    </submittedName>
</protein>
<feature type="transmembrane region" description="Helical" evidence="3">
    <location>
        <begin position="318"/>
        <end position="340"/>
    </location>
</feature>
<feature type="repeat" description="Hemopexin" evidence="1">
    <location>
        <begin position="18"/>
        <end position="68"/>
    </location>
</feature>
<accession>A0A3S3SF59</accession>
<evidence type="ECO:0000256" key="2">
    <source>
        <dbReference type="SAM" id="Coils"/>
    </source>
</evidence>
<proteinExistence type="predicted"/>
<keyword evidence="5" id="KW-1185">Reference proteome</keyword>
<dbReference type="InterPro" id="IPR018487">
    <property type="entry name" value="Hemopexin-like_repeat"/>
</dbReference>
<organism evidence="4 5">
    <name type="scientific">Dinothrombium tinctorium</name>
    <dbReference type="NCBI Taxonomy" id="1965070"/>
    <lineage>
        <taxon>Eukaryota</taxon>
        <taxon>Metazoa</taxon>
        <taxon>Ecdysozoa</taxon>
        <taxon>Arthropoda</taxon>
        <taxon>Chelicerata</taxon>
        <taxon>Arachnida</taxon>
        <taxon>Acari</taxon>
        <taxon>Acariformes</taxon>
        <taxon>Trombidiformes</taxon>
        <taxon>Prostigmata</taxon>
        <taxon>Anystina</taxon>
        <taxon>Parasitengona</taxon>
        <taxon>Trombidioidea</taxon>
        <taxon>Trombidiidae</taxon>
        <taxon>Dinothrombium</taxon>
    </lineage>
</organism>
<keyword evidence="3" id="KW-0812">Transmembrane</keyword>
<dbReference type="EMBL" id="NCKU01000711">
    <property type="protein sequence ID" value="RWS14465.1"/>
    <property type="molecule type" value="Genomic_DNA"/>
</dbReference>
<keyword evidence="3" id="KW-1133">Transmembrane helix</keyword>
<dbReference type="AlphaFoldDB" id="A0A3S3SF59"/>
<feature type="coiled-coil region" evidence="2">
    <location>
        <begin position="339"/>
        <end position="412"/>
    </location>
</feature>
<dbReference type="OrthoDB" id="9898692at2759"/>
<dbReference type="Proteomes" id="UP000285301">
    <property type="component" value="Unassembled WGS sequence"/>
</dbReference>
<evidence type="ECO:0000313" key="5">
    <source>
        <dbReference type="Proteomes" id="UP000285301"/>
    </source>
</evidence>
<dbReference type="SMART" id="SM00120">
    <property type="entry name" value="HX"/>
    <property type="match status" value="3"/>
</dbReference>
<dbReference type="PROSITE" id="PS51642">
    <property type="entry name" value="HEMOPEXIN_2"/>
    <property type="match status" value="2"/>
</dbReference>
<feature type="repeat" description="Hemopexin" evidence="1">
    <location>
        <begin position="112"/>
        <end position="161"/>
    </location>
</feature>
<dbReference type="PROSITE" id="PS51257">
    <property type="entry name" value="PROKAR_LIPOPROTEIN"/>
    <property type="match status" value="1"/>
</dbReference>
<evidence type="ECO:0000313" key="4">
    <source>
        <dbReference type="EMBL" id="RWS14465.1"/>
    </source>
</evidence>
<dbReference type="Gene3D" id="2.110.10.10">
    <property type="entry name" value="Hemopexin-like domain"/>
    <property type="match status" value="1"/>
</dbReference>
<comment type="caution">
    <text evidence="4">The sequence shown here is derived from an EMBL/GenBank/DDBJ whole genome shotgun (WGS) entry which is preliminary data.</text>
</comment>
<name>A0A3S3SF59_9ACAR</name>
<evidence type="ECO:0000256" key="3">
    <source>
        <dbReference type="SAM" id="Phobius"/>
    </source>
</evidence>
<evidence type="ECO:0000256" key="1">
    <source>
        <dbReference type="PROSITE-ProRule" id="PRU01011"/>
    </source>
</evidence>
<reference evidence="4 5" key="1">
    <citation type="journal article" date="2018" name="Gigascience">
        <title>Genomes of trombidid mites reveal novel predicted allergens and laterally-transferred genes associated with secondary metabolism.</title>
        <authorList>
            <person name="Dong X."/>
            <person name="Chaisiri K."/>
            <person name="Xia D."/>
            <person name="Armstrong S.D."/>
            <person name="Fang Y."/>
            <person name="Donnelly M.J."/>
            <person name="Kadowaki T."/>
            <person name="McGarry J.W."/>
            <person name="Darby A.C."/>
            <person name="Makepeace B.L."/>
        </authorList>
    </citation>
    <scope>NUCLEOTIDE SEQUENCE [LARGE SCALE GENOMIC DNA]</scope>
    <source>
        <strain evidence="4">UoL-WK</strain>
    </source>
</reference>
<dbReference type="InterPro" id="IPR036375">
    <property type="entry name" value="Hemopexin-like_dom_sf"/>
</dbReference>
<dbReference type="SUPFAM" id="SSF50923">
    <property type="entry name" value="Hemopexin-like domain"/>
    <property type="match status" value="1"/>
</dbReference>